<keyword evidence="1" id="KW-0238">DNA-binding</keyword>
<dbReference type="InterPro" id="IPR036390">
    <property type="entry name" value="WH_DNA-bd_sf"/>
</dbReference>
<name>A0A168KNT9_9BACL</name>
<dbReference type="InterPro" id="IPR001845">
    <property type="entry name" value="HTH_ArsR_DNA-bd_dom"/>
</dbReference>
<comment type="caution">
    <text evidence="3">The sequence shown here is derived from an EMBL/GenBank/DDBJ whole genome shotgun (WGS) entry which is preliminary data.</text>
</comment>
<dbReference type="GO" id="GO:0003700">
    <property type="term" value="F:DNA-binding transcription factor activity"/>
    <property type="evidence" value="ECO:0007669"/>
    <property type="project" value="InterPro"/>
</dbReference>
<dbReference type="Pfam" id="PF01022">
    <property type="entry name" value="HTH_5"/>
    <property type="match status" value="1"/>
</dbReference>
<keyword evidence="4" id="KW-1185">Reference proteome</keyword>
<dbReference type="AlphaFoldDB" id="A0A168KNT9"/>
<dbReference type="OrthoDB" id="2646147at2"/>
<dbReference type="CDD" id="cd00090">
    <property type="entry name" value="HTH_ARSR"/>
    <property type="match status" value="1"/>
</dbReference>
<dbReference type="Gene3D" id="1.10.10.10">
    <property type="entry name" value="Winged helix-like DNA-binding domain superfamily/Winged helix DNA-binding domain"/>
    <property type="match status" value="1"/>
</dbReference>
<dbReference type="SUPFAM" id="SSF46785">
    <property type="entry name" value="Winged helix' DNA-binding domain"/>
    <property type="match status" value="1"/>
</dbReference>
<dbReference type="EMBL" id="LVJH01000022">
    <property type="protein sequence ID" value="OAB42274.1"/>
    <property type="molecule type" value="Genomic_DNA"/>
</dbReference>
<evidence type="ECO:0000313" key="4">
    <source>
        <dbReference type="Proteomes" id="UP000076967"/>
    </source>
</evidence>
<accession>A0A168KNT9</accession>
<evidence type="ECO:0000256" key="1">
    <source>
        <dbReference type="ARBA" id="ARBA00023125"/>
    </source>
</evidence>
<dbReference type="RefSeq" id="WP_068533442.1">
    <property type="nucleotide sequence ID" value="NZ_LVJH01000022.1"/>
</dbReference>
<dbReference type="SMART" id="SM00418">
    <property type="entry name" value="HTH_ARSR"/>
    <property type="match status" value="1"/>
</dbReference>
<reference evidence="3 4" key="1">
    <citation type="submission" date="2016-03" db="EMBL/GenBank/DDBJ databases">
        <title>Draft genome sequence of Paenibacillus glacialis DSM 22343.</title>
        <authorList>
            <person name="Shin S.-K."/>
            <person name="Yi H."/>
        </authorList>
    </citation>
    <scope>NUCLEOTIDE SEQUENCE [LARGE SCALE GENOMIC DNA]</scope>
    <source>
        <strain evidence="3 4">DSM 22343</strain>
    </source>
</reference>
<evidence type="ECO:0000313" key="3">
    <source>
        <dbReference type="EMBL" id="OAB42274.1"/>
    </source>
</evidence>
<dbReference type="InterPro" id="IPR011991">
    <property type="entry name" value="ArsR-like_HTH"/>
</dbReference>
<dbReference type="GO" id="GO:0003677">
    <property type="term" value="F:DNA binding"/>
    <property type="evidence" value="ECO:0007669"/>
    <property type="project" value="UniProtKB-KW"/>
</dbReference>
<protein>
    <submittedName>
        <fullName evidence="3">Transcriptional regulator</fullName>
    </submittedName>
</protein>
<feature type="domain" description="HTH arsR-type" evidence="2">
    <location>
        <begin position="220"/>
        <end position="299"/>
    </location>
</feature>
<gene>
    <name evidence="3" type="ORF">PGLA_13295</name>
</gene>
<proteinExistence type="predicted"/>
<dbReference type="STRING" id="494026.PGLA_13295"/>
<sequence length="303" mass="35074">MTYHVEIQFHPIHELMNSLHSFICKKSHKKTELGSSWAKETENQLNAELSSRLEATELNNDWKTLYLLIHLCPHKESVTSVLKWIEGLSIGQIYEALSEYVKIFPSNMNDYRNQIMYLLYEWNLQYFSRCSPTILEALQQHSDDKKLELAQSQNTSEVVNTTTNGFYFVPVEGLETVVLVPQYHFQPANIIYSYGKLTLCQYASRISLGEENDISAYMYRTIRSLGEKSRLKILQSLHGERKTFTEIVKSAGLSKGIVHDHIFNLRSSGLLHAYIEGENVTDYSLRLEGIRHMNNQILDYLQP</sequence>
<organism evidence="3 4">
    <name type="scientific">Paenibacillus glacialis</name>
    <dbReference type="NCBI Taxonomy" id="494026"/>
    <lineage>
        <taxon>Bacteria</taxon>
        <taxon>Bacillati</taxon>
        <taxon>Bacillota</taxon>
        <taxon>Bacilli</taxon>
        <taxon>Bacillales</taxon>
        <taxon>Paenibacillaceae</taxon>
        <taxon>Paenibacillus</taxon>
    </lineage>
</organism>
<dbReference type="InterPro" id="IPR036388">
    <property type="entry name" value="WH-like_DNA-bd_sf"/>
</dbReference>
<evidence type="ECO:0000259" key="2">
    <source>
        <dbReference type="SMART" id="SM00418"/>
    </source>
</evidence>
<dbReference type="Proteomes" id="UP000076967">
    <property type="component" value="Unassembled WGS sequence"/>
</dbReference>